<sequence length="364" mass="40971">MKKVFLLTLGVLLLSVLFILLRLDERLRLAMLPPAKSQAVRFAVLGDSDSHAYHDDLSFGRRPEARGGALRHRSWQWTEVLAHLRAEQLDPGPWGEWGTRYRRLSSLRDALGLDGRFPAKQDHRFNLAYSGSVCATLTETPQNQTARLLTLMQEAPERWQHGVVLIRIGTNDFGNLESLDALSRDPGDAPTVARIDACVQHIGRSVQSLRAAWPDLRIVLVGIFNNAEWEKFHARWQSAQAQANIHQGMARFDAGLKAIVQGDANMAFFDDQAWFAERWGSRRVSGVPDYRKVRFGRHFEVSNTGGDEPQHATLSDGHAGSAWNALWAQALVNLLNQRWGLGIPPLETDELVRFVDPDGRFDMQ</sequence>
<dbReference type="Proteomes" id="UP000294593">
    <property type="component" value="Unassembled WGS sequence"/>
</dbReference>
<dbReference type="EMBL" id="SNXW01000003">
    <property type="protein sequence ID" value="TDP84708.1"/>
    <property type="molecule type" value="Genomic_DNA"/>
</dbReference>
<gene>
    <name evidence="1" type="ORF">EV672_103279</name>
</gene>
<dbReference type="Pfam" id="PF00657">
    <property type="entry name" value="Lipase_GDSL"/>
    <property type="match status" value="1"/>
</dbReference>
<keyword evidence="2" id="KW-1185">Reference proteome</keyword>
<name>A0A4V3CW19_9BURK</name>
<keyword evidence="1" id="KW-0378">Hydrolase</keyword>
<dbReference type="RefSeq" id="WP_133607910.1">
    <property type="nucleotide sequence ID" value="NZ_SNXW01000003.1"/>
</dbReference>
<comment type="caution">
    <text evidence="1">The sequence shown here is derived from an EMBL/GenBank/DDBJ whole genome shotgun (WGS) entry which is preliminary data.</text>
</comment>
<evidence type="ECO:0000313" key="1">
    <source>
        <dbReference type="EMBL" id="TDP84708.1"/>
    </source>
</evidence>
<evidence type="ECO:0000313" key="2">
    <source>
        <dbReference type="Proteomes" id="UP000294593"/>
    </source>
</evidence>
<dbReference type="InterPro" id="IPR001087">
    <property type="entry name" value="GDSL"/>
</dbReference>
<dbReference type="OrthoDB" id="8156285at2"/>
<organism evidence="1 2">
    <name type="scientific">Aquabacterium commune</name>
    <dbReference type="NCBI Taxonomy" id="70586"/>
    <lineage>
        <taxon>Bacteria</taxon>
        <taxon>Pseudomonadati</taxon>
        <taxon>Pseudomonadota</taxon>
        <taxon>Betaproteobacteria</taxon>
        <taxon>Burkholderiales</taxon>
        <taxon>Aquabacterium</taxon>
    </lineage>
</organism>
<dbReference type="AlphaFoldDB" id="A0A4V3CW19"/>
<dbReference type="Gene3D" id="3.40.50.1110">
    <property type="entry name" value="SGNH hydrolase"/>
    <property type="match status" value="1"/>
</dbReference>
<reference evidence="1 2" key="1">
    <citation type="submission" date="2019-03" db="EMBL/GenBank/DDBJ databases">
        <title>Genomic Encyclopedia of Type Strains, Phase IV (KMG-IV): sequencing the most valuable type-strain genomes for metagenomic binning, comparative biology and taxonomic classification.</title>
        <authorList>
            <person name="Goeker M."/>
        </authorList>
    </citation>
    <scope>NUCLEOTIDE SEQUENCE [LARGE SCALE GENOMIC DNA]</scope>
    <source>
        <strain evidence="1 2">DSM 11901</strain>
    </source>
</reference>
<protein>
    <submittedName>
        <fullName evidence="1">GDSL-like lipase/acylhydrolase family protein</fullName>
    </submittedName>
</protein>
<proteinExistence type="predicted"/>
<dbReference type="InterPro" id="IPR036514">
    <property type="entry name" value="SGNH_hydro_sf"/>
</dbReference>
<dbReference type="GO" id="GO:0016788">
    <property type="term" value="F:hydrolase activity, acting on ester bonds"/>
    <property type="evidence" value="ECO:0007669"/>
    <property type="project" value="InterPro"/>
</dbReference>
<dbReference type="SUPFAM" id="SSF52266">
    <property type="entry name" value="SGNH hydrolase"/>
    <property type="match status" value="1"/>
</dbReference>
<accession>A0A4V3CW19</accession>